<evidence type="ECO:0000256" key="3">
    <source>
        <dbReference type="ARBA" id="ARBA00022475"/>
    </source>
</evidence>
<name>A0A7C2UR55_9CREN</name>
<feature type="domain" description="ABC transmembrane type-1" evidence="8">
    <location>
        <begin position="100"/>
        <end position="305"/>
    </location>
</feature>
<evidence type="ECO:0000256" key="5">
    <source>
        <dbReference type="ARBA" id="ARBA00022989"/>
    </source>
</evidence>
<evidence type="ECO:0000256" key="7">
    <source>
        <dbReference type="RuleBase" id="RU363032"/>
    </source>
</evidence>
<feature type="transmembrane region" description="Helical" evidence="7">
    <location>
        <begin position="14"/>
        <end position="32"/>
    </location>
</feature>
<evidence type="ECO:0000256" key="2">
    <source>
        <dbReference type="ARBA" id="ARBA00022448"/>
    </source>
</evidence>
<keyword evidence="6 7" id="KW-0472">Membrane</keyword>
<organism evidence="9">
    <name type="scientific">Fervidicoccus fontis</name>
    <dbReference type="NCBI Taxonomy" id="683846"/>
    <lineage>
        <taxon>Archaea</taxon>
        <taxon>Thermoproteota</taxon>
        <taxon>Thermoprotei</taxon>
        <taxon>Fervidicoccales</taxon>
        <taxon>Fervidicoccaceae</taxon>
        <taxon>Fervidicoccus</taxon>
    </lineage>
</organism>
<dbReference type="Proteomes" id="UP000885664">
    <property type="component" value="Unassembled WGS sequence"/>
</dbReference>
<dbReference type="PANTHER" id="PTHR43163">
    <property type="entry name" value="DIPEPTIDE TRANSPORT SYSTEM PERMEASE PROTEIN DPPB-RELATED"/>
    <property type="match status" value="1"/>
</dbReference>
<feature type="transmembrane region" description="Helical" evidence="7">
    <location>
        <begin position="139"/>
        <end position="162"/>
    </location>
</feature>
<dbReference type="CDD" id="cd06261">
    <property type="entry name" value="TM_PBP2"/>
    <property type="match status" value="1"/>
</dbReference>
<dbReference type="GO" id="GO:0071916">
    <property type="term" value="F:dipeptide transmembrane transporter activity"/>
    <property type="evidence" value="ECO:0007669"/>
    <property type="project" value="TreeGrafter"/>
</dbReference>
<evidence type="ECO:0000256" key="1">
    <source>
        <dbReference type="ARBA" id="ARBA00004651"/>
    </source>
</evidence>
<dbReference type="Gene3D" id="1.10.3720.10">
    <property type="entry name" value="MetI-like"/>
    <property type="match status" value="1"/>
</dbReference>
<keyword evidence="3" id="KW-1003">Cell membrane</keyword>
<proteinExistence type="inferred from homology"/>
<sequence>MIAAPLWSYIIKRFLLLIPTLLGASVIIFFMIHMLPGDPAQILAGPEATLQDIQNMRIRLGLDKPLPVQYFMFMERLLTWNLGNSLVSGFPITSLIVPRFINTLKLATLSIAISLAIGIVLGIAAALKRNTFIDRVVMIFALLGVSMPVFLLAVLLIVIFSIKLQLFPATVIGSSPSLRHLVLPSLTLGLIGAAPIARMTRSSMIEVLSQEYIKTSEAFGFSRKKIIFVHALRNALIPVVTVAGLNFGYLLAGAVITETVFAYPGLGRLIVDSIFARDYPVVQFGLMMIVALFAIVNTAVDVLYALINPRVRLE</sequence>
<dbReference type="PANTHER" id="PTHR43163:SF6">
    <property type="entry name" value="DIPEPTIDE TRANSPORT SYSTEM PERMEASE PROTEIN DPPB-RELATED"/>
    <property type="match status" value="1"/>
</dbReference>
<feature type="transmembrane region" description="Helical" evidence="7">
    <location>
        <begin position="235"/>
        <end position="261"/>
    </location>
</feature>
<keyword evidence="5 7" id="KW-1133">Transmembrane helix</keyword>
<dbReference type="InterPro" id="IPR000515">
    <property type="entry name" value="MetI-like"/>
</dbReference>
<keyword evidence="4 7" id="KW-0812">Transmembrane</keyword>
<evidence type="ECO:0000313" key="9">
    <source>
        <dbReference type="EMBL" id="HEU97985.1"/>
    </source>
</evidence>
<keyword evidence="2 7" id="KW-0813">Transport</keyword>
<dbReference type="EMBL" id="DSFE01000085">
    <property type="protein sequence ID" value="HEU97985.1"/>
    <property type="molecule type" value="Genomic_DNA"/>
</dbReference>
<dbReference type="Pfam" id="PF00528">
    <property type="entry name" value="BPD_transp_1"/>
    <property type="match status" value="1"/>
</dbReference>
<feature type="transmembrane region" description="Helical" evidence="7">
    <location>
        <begin position="182"/>
        <end position="200"/>
    </location>
</feature>
<gene>
    <name evidence="9" type="ORF">ENO36_03920</name>
</gene>
<evidence type="ECO:0000259" key="8">
    <source>
        <dbReference type="PROSITE" id="PS50928"/>
    </source>
</evidence>
<feature type="transmembrane region" description="Helical" evidence="7">
    <location>
        <begin position="281"/>
        <end position="307"/>
    </location>
</feature>
<reference evidence="9" key="1">
    <citation type="journal article" date="2020" name="mSystems">
        <title>Genome- and Community-Level Interaction Insights into Carbon Utilization and Element Cycling Functions of Hydrothermarchaeota in Hydrothermal Sediment.</title>
        <authorList>
            <person name="Zhou Z."/>
            <person name="Liu Y."/>
            <person name="Xu W."/>
            <person name="Pan J."/>
            <person name="Luo Z.H."/>
            <person name="Li M."/>
        </authorList>
    </citation>
    <scope>NUCLEOTIDE SEQUENCE [LARGE SCALE GENOMIC DNA]</scope>
    <source>
        <strain evidence="9">SpSt-1259</strain>
    </source>
</reference>
<comment type="caution">
    <text evidence="9">The sequence shown here is derived from an EMBL/GenBank/DDBJ whole genome shotgun (WGS) entry which is preliminary data.</text>
</comment>
<dbReference type="InterPro" id="IPR045621">
    <property type="entry name" value="BPD_transp_1_N"/>
</dbReference>
<dbReference type="SUPFAM" id="SSF161098">
    <property type="entry name" value="MetI-like"/>
    <property type="match status" value="1"/>
</dbReference>
<evidence type="ECO:0000256" key="4">
    <source>
        <dbReference type="ARBA" id="ARBA00022692"/>
    </source>
</evidence>
<dbReference type="AlphaFoldDB" id="A0A7C2UR55"/>
<accession>A0A7C2UR55</accession>
<comment type="similarity">
    <text evidence="7">Belongs to the binding-protein-dependent transport system permease family.</text>
</comment>
<dbReference type="InterPro" id="IPR035906">
    <property type="entry name" value="MetI-like_sf"/>
</dbReference>
<feature type="transmembrane region" description="Helical" evidence="7">
    <location>
        <begin position="107"/>
        <end position="127"/>
    </location>
</feature>
<dbReference type="PROSITE" id="PS50928">
    <property type="entry name" value="ABC_TM1"/>
    <property type="match status" value="1"/>
</dbReference>
<dbReference type="Pfam" id="PF19300">
    <property type="entry name" value="BPD_transp_1_N"/>
    <property type="match status" value="1"/>
</dbReference>
<evidence type="ECO:0000256" key="6">
    <source>
        <dbReference type="ARBA" id="ARBA00023136"/>
    </source>
</evidence>
<comment type="subcellular location">
    <subcellularLocation>
        <location evidence="1 7">Cell membrane</location>
        <topology evidence="1 7">Multi-pass membrane protein</topology>
    </subcellularLocation>
</comment>
<dbReference type="GO" id="GO:0005886">
    <property type="term" value="C:plasma membrane"/>
    <property type="evidence" value="ECO:0007669"/>
    <property type="project" value="UniProtKB-SubCell"/>
</dbReference>
<protein>
    <submittedName>
        <fullName evidence="9">ABC transporter permease</fullName>
    </submittedName>
</protein>